<dbReference type="Gene3D" id="2.70.70.10">
    <property type="entry name" value="Glucose Permease (Domain IIA)"/>
    <property type="match status" value="1"/>
</dbReference>
<dbReference type="AlphaFoldDB" id="A0A2W1N5E6"/>
<dbReference type="InterPro" id="IPR016047">
    <property type="entry name" value="M23ase_b-sheet_dom"/>
</dbReference>
<organism evidence="5 6">
    <name type="scientific">Paenibacillus xerothermodurans</name>
    <dbReference type="NCBI Taxonomy" id="1977292"/>
    <lineage>
        <taxon>Bacteria</taxon>
        <taxon>Bacillati</taxon>
        <taxon>Bacillota</taxon>
        <taxon>Bacilli</taxon>
        <taxon>Bacillales</taxon>
        <taxon>Paenibacillaceae</taxon>
        <taxon>Paenibacillus</taxon>
    </lineage>
</organism>
<reference evidence="5" key="1">
    <citation type="submission" date="2018-06" db="EMBL/GenBank/DDBJ databases">
        <title>Paenibacillus xerothermodurans sp. nov. an extremely dry heat resistant spore forming bacterium isolated from the soil of Cape Canaveral, Florida.</title>
        <authorList>
            <person name="Seuylemezian A."/>
            <person name="Kaur N."/>
            <person name="Patil P."/>
            <person name="Patil P."/>
            <person name="Mayilraj S."/>
            <person name="Vaishampayan P."/>
        </authorList>
    </citation>
    <scope>NUCLEOTIDE SEQUENCE [LARGE SCALE GENOMIC DNA]</scope>
    <source>
        <strain evidence="5">ATCC 27380</strain>
    </source>
</reference>
<gene>
    <name evidence="5" type="ORF">CBW46_017995</name>
</gene>
<dbReference type="InterPro" id="IPR050570">
    <property type="entry name" value="Cell_wall_metabolism_enzyme"/>
</dbReference>
<evidence type="ECO:0000259" key="4">
    <source>
        <dbReference type="Pfam" id="PF01551"/>
    </source>
</evidence>
<feature type="compositionally biased region" description="Polar residues" evidence="2">
    <location>
        <begin position="123"/>
        <end position="137"/>
    </location>
</feature>
<dbReference type="PANTHER" id="PTHR21666:SF270">
    <property type="entry name" value="MUREIN HYDROLASE ACTIVATOR ENVC"/>
    <property type="match status" value="1"/>
</dbReference>
<dbReference type="Pfam" id="PF01551">
    <property type="entry name" value="Peptidase_M23"/>
    <property type="match status" value="1"/>
</dbReference>
<feature type="region of interest" description="Disordered" evidence="2">
    <location>
        <begin position="123"/>
        <end position="158"/>
    </location>
</feature>
<dbReference type="PANTHER" id="PTHR21666">
    <property type="entry name" value="PEPTIDASE-RELATED"/>
    <property type="match status" value="1"/>
</dbReference>
<proteinExistence type="predicted"/>
<sequence length="378" mass="41211">MRLKWLQSQFTLVIIPGANSDVTRIKLSRGALAGLALGLLLVAGAGHWLYSMRLHSMASASVAESNLHIQTRQLQQDLASKNRTIDELQKKVFELSQQAAELRSKVEEIKQLEFDLRQLTATDESSGSGQSITLRTSRTTEKESATQHDTSGASFGSSIVDGAGGAGTVSAISSAEMKRAITSTLTAASPALTAGFNGSAHQVLVHHIGGLIHNTDACYVSLQEDMHALHARWTQAKQRLLNQREQALRIPSLWPTVSRTVTSNFGYRKDPITDKLSFHRGIDIAGKLNDPVYAAARGIAIIVGCDKFHGHHVVIEHGNGLRTWYMHLNRTVVHRGQQVERGQQVGKLGSSGRSTGPHLHYEVVRNGQSTDPKAYLPK</sequence>
<name>A0A2W1N5E6_PAEXE</name>
<feature type="compositionally biased region" description="Polar residues" evidence="2">
    <location>
        <begin position="147"/>
        <end position="157"/>
    </location>
</feature>
<feature type="coiled-coil region" evidence="1">
    <location>
        <begin position="71"/>
        <end position="122"/>
    </location>
</feature>
<keyword evidence="1" id="KW-0175">Coiled coil</keyword>
<evidence type="ECO:0000256" key="1">
    <source>
        <dbReference type="SAM" id="Coils"/>
    </source>
</evidence>
<protein>
    <submittedName>
        <fullName evidence="5">Peptidase M23</fullName>
    </submittedName>
</protein>
<dbReference type="InterPro" id="IPR011055">
    <property type="entry name" value="Dup_hybrid_motif"/>
</dbReference>
<keyword evidence="3" id="KW-0472">Membrane</keyword>
<keyword evidence="6" id="KW-1185">Reference proteome</keyword>
<dbReference type="CDD" id="cd12797">
    <property type="entry name" value="M23_peptidase"/>
    <property type="match status" value="1"/>
</dbReference>
<keyword evidence="3" id="KW-1133">Transmembrane helix</keyword>
<evidence type="ECO:0000256" key="2">
    <source>
        <dbReference type="SAM" id="MobiDB-lite"/>
    </source>
</evidence>
<accession>A0A2W1N5E6</accession>
<evidence type="ECO:0000256" key="3">
    <source>
        <dbReference type="SAM" id="Phobius"/>
    </source>
</evidence>
<feature type="domain" description="M23ase beta-sheet core" evidence="4">
    <location>
        <begin position="278"/>
        <end position="372"/>
    </location>
</feature>
<evidence type="ECO:0000313" key="6">
    <source>
        <dbReference type="Proteomes" id="UP000214746"/>
    </source>
</evidence>
<dbReference type="EMBL" id="NHRJ02000015">
    <property type="protein sequence ID" value="PZE19607.1"/>
    <property type="molecule type" value="Genomic_DNA"/>
</dbReference>
<dbReference type="OrthoDB" id="9805799at2"/>
<feature type="transmembrane region" description="Helical" evidence="3">
    <location>
        <begin position="30"/>
        <end position="50"/>
    </location>
</feature>
<dbReference type="Proteomes" id="UP000214746">
    <property type="component" value="Unassembled WGS sequence"/>
</dbReference>
<dbReference type="SUPFAM" id="SSF51261">
    <property type="entry name" value="Duplicated hybrid motif"/>
    <property type="match status" value="1"/>
</dbReference>
<comment type="caution">
    <text evidence="5">The sequence shown here is derived from an EMBL/GenBank/DDBJ whole genome shotgun (WGS) entry which is preliminary data.</text>
</comment>
<evidence type="ECO:0000313" key="5">
    <source>
        <dbReference type="EMBL" id="PZE19607.1"/>
    </source>
</evidence>
<dbReference type="GO" id="GO:0004222">
    <property type="term" value="F:metalloendopeptidase activity"/>
    <property type="evidence" value="ECO:0007669"/>
    <property type="project" value="TreeGrafter"/>
</dbReference>
<keyword evidence="3" id="KW-0812">Transmembrane</keyword>